<dbReference type="SUPFAM" id="SSF54637">
    <property type="entry name" value="Thioesterase/thiol ester dehydrase-isomerase"/>
    <property type="match status" value="1"/>
</dbReference>
<reference evidence="2 3" key="1">
    <citation type="submission" date="2019-05" db="EMBL/GenBank/DDBJ databases">
        <title>Draft genome sequence of Nonomuraea zeae DSM 100528.</title>
        <authorList>
            <person name="Saricaoglu S."/>
            <person name="Isik K."/>
        </authorList>
    </citation>
    <scope>NUCLEOTIDE SEQUENCE [LARGE SCALE GENOMIC DNA]</scope>
    <source>
        <strain evidence="2 3">DSM 100528</strain>
    </source>
</reference>
<organism evidence="2 3">
    <name type="scientific">Nonomuraea zeae</name>
    <dbReference type="NCBI Taxonomy" id="1642303"/>
    <lineage>
        <taxon>Bacteria</taxon>
        <taxon>Bacillati</taxon>
        <taxon>Actinomycetota</taxon>
        <taxon>Actinomycetes</taxon>
        <taxon>Streptosporangiales</taxon>
        <taxon>Streptosporangiaceae</taxon>
        <taxon>Nonomuraea</taxon>
    </lineage>
</organism>
<dbReference type="OrthoDB" id="7838374at2"/>
<gene>
    <name evidence="2" type="ORF">ETD85_33630</name>
</gene>
<evidence type="ECO:0000313" key="3">
    <source>
        <dbReference type="Proteomes" id="UP000306628"/>
    </source>
</evidence>
<evidence type="ECO:0000313" key="2">
    <source>
        <dbReference type="EMBL" id="TMR29057.1"/>
    </source>
</evidence>
<dbReference type="AlphaFoldDB" id="A0A5S4G7Q9"/>
<protein>
    <recommendedName>
        <fullName evidence="1">A-factor biosynthesis hotdog domain-containing protein</fullName>
    </recommendedName>
</protein>
<keyword evidence="3" id="KW-1185">Reference proteome</keyword>
<dbReference type="EMBL" id="VCKX01000128">
    <property type="protein sequence ID" value="TMR29057.1"/>
    <property type="molecule type" value="Genomic_DNA"/>
</dbReference>
<dbReference type="RefSeq" id="WP_138693846.1">
    <property type="nucleotide sequence ID" value="NZ_JBHSAZ010000043.1"/>
</dbReference>
<dbReference type="Proteomes" id="UP000306628">
    <property type="component" value="Unassembled WGS sequence"/>
</dbReference>
<evidence type="ECO:0000259" key="1">
    <source>
        <dbReference type="Pfam" id="PF03756"/>
    </source>
</evidence>
<dbReference type="InterPro" id="IPR005509">
    <property type="entry name" value="AfsA_hotdog_dom"/>
</dbReference>
<name>A0A5S4G7Q9_9ACTN</name>
<accession>A0A5S4G7Q9</accession>
<dbReference type="Gene3D" id="3.10.129.10">
    <property type="entry name" value="Hotdog Thioesterase"/>
    <property type="match status" value="1"/>
</dbReference>
<comment type="caution">
    <text evidence="2">The sequence shown here is derived from an EMBL/GenBank/DDBJ whole genome shotgun (WGS) entry which is preliminary data.</text>
</comment>
<dbReference type="InterPro" id="IPR029069">
    <property type="entry name" value="HotDog_dom_sf"/>
</dbReference>
<sequence>MNVWVVGECFGAAAQLPGVMTVGELYDRLTSGTPQALHVRAGLGVDATAWDGLRAVAGDGVEFGDPPPRTVFRHRVVKRAQDNVLISEPTVTGGVAAADLVVPNDSELIRDHTAERQHVPGMILIEASIQLLTWLVDETIPPTADGTRRYAVMHACRFDFHRFVFPFPVRLRAWLEPAGPQSDERVPLTGRAEVEQAGRGCAECAFDVHAFDPRHIFEIEHAQALKTKEFS</sequence>
<dbReference type="Pfam" id="PF03756">
    <property type="entry name" value="AfsA"/>
    <property type="match status" value="1"/>
</dbReference>
<feature type="domain" description="A-factor biosynthesis hotdog" evidence="1">
    <location>
        <begin position="76"/>
        <end position="205"/>
    </location>
</feature>
<proteinExistence type="predicted"/>